<accession>A0A5S6QYU2</accession>
<evidence type="ECO:0000313" key="3">
    <source>
        <dbReference type="Proteomes" id="UP000046395"/>
    </source>
</evidence>
<dbReference type="GO" id="GO:0004252">
    <property type="term" value="F:serine-type endopeptidase activity"/>
    <property type="evidence" value="ECO:0007669"/>
    <property type="project" value="InterPro"/>
</dbReference>
<proteinExistence type="predicted"/>
<dbReference type="AlphaFoldDB" id="A0A5S6QYU2"/>
<feature type="signal peptide" evidence="1">
    <location>
        <begin position="1"/>
        <end position="18"/>
    </location>
</feature>
<dbReference type="InterPro" id="IPR043504">
    <property type="entry name" value="Peptidase_S1_PA_chymotrypsin"/>
</dbReference>
<sequence length="241" mass="26780">MIRSLCVLFLLVAKIGSGEERRCGMVNPPGIVRPGASNSTESFPWLFFLKVGKSSVCPAFLIEKEDDSNHNSDFLYVRKDCYERSRMGSSGQVYRQNEDKVEKYSAEVLASGSVPEELVMLKMKPSRIGGICVKKPATTYPIDNCVTVMFESQGKSLNAKTSRTKLLPDHSCEKKYGRNITASEFCAVMKDLPQQQDEGSVILCHQQRNQWNIIGVQTATTSDTGWTSKGKLKCALFSSVQ</sequence>
<evidence type="ECO:0000256" key="1">
    <source>
        <dbReference type="SAM" id="SignalP"/>
    </source>
</evidence>
<dbReference type="GO" id="GO:0006508">
    <property type="term" value="P:proteolysis"/>
    <property type="evidence" value="ECO:0007669"/>
    <property type="project" value="InterPro"/>
</dbReference>
<dbReference type="InterPro" id="IPR009003">
    <property type="entry name" value="Peptidase_S1_PA"/>
</dbReference>
<evidence type="ECO:0000259" key="2">
    <source>
        <dbReference type="Pfam" id="PF00089"/>
    </source>
</evidence>
<reference evidence="4" key="1">
    <citation type="submission" date="2019-12" db="UniProtKB">
        <authorList>
            <consortium name="WormBaseParasite"/>
        </authorList>
    </citation>
    <scope>IDENTIFICATION</scope>
</reference>
<feature type="domain" description="Peptidase S1" evidence="2">
    <location>
        <begin position="35"/>
        <end position="220"/>
    </location>
</feature>
<dbReference type="Gene3D" id="2.40.10.10">
    <property type="entry name" value="Trypsin-like serine proteases"/>
    <property type="match status" value="1"/>
</dbReference>
<dbReference type="Pfam" id="PF00089">
    <property type="entry name" value="Trypsin"/>
    <property type="match status" value="1"/>
</dbReference>
<organism evidence="3 4">
    <name type="scientific">Trichuris muris</name>
    <name type="common">Mouse whipworm</name>
    <dbReference type="NCBI Taxonomy" id="70415"/>
    <lineage>
        <taxon>Eukaryota</taxon>
        <taxon>Metazoa</taxon>
        <taxon>Ecdysozoa</taxon>
        <taxon>Nematoda</taxon>
        <taxon>Enoplea</taxon>
        <taxon>Dorylaimia</taxon>
        <taxon>Trichinellida</taxon>
        <taxon>Trichuridae</taxon>
        <taxon>Trichuris</taxon>
    </lineage>
</organism>
<keyword evidence="3" id="KW-1185">Reference proteome</keyword>
<keyword evidence="1" id="KW-0732">Signal</keyword>
<dbReference type="InterPro" id="IPR001254">
    <property type="entry name" value="Trypsin_dom"/>
</dbReference>
<feature type="chain" id="PRO_5024429504" evidence="1">
    <location>
        <begin position="19"/>
        <end position="241"/>
    </location>
</feature>
<protein>
    <submittedName>
        <fullName evidence="4">Peptidase S1 domain-containing protein</fullName>
    </submittedName>
</protein>
<evidence type="ECO:0000313" key="4">
    <source>
        <dbReference type="WBParaSite" id="TMUE_3000012072.1"/>
    </source>
</evidence>
<dbReference type="WBParaSite" id="TMUE_3000012072.1">
    <property type="protein sequence ID" value="TMUE_3000012072.1"/>
    <property type="gene ID" value="WBGene00289817"/>
</dbReference>
<name>A0A5S6QYU2_TRIMR</name>
<dbReference type="Proteomes" id="UP000046395">
    <property type="component" value="Unassembled WGS sequence"/>
</dbReference>
<dbReference type="SUPFAM" id="SSF50494">
    <property type="entry name" value="Trypsin-like serine proteases"/>
    <property type="match status" value="1"/>
</dbReference>